<gene>
    <name evidence="2" type="ORF">BD847_1545</name>
</gene>
<feature type="domain" description="Rhodanese" evidence="1">
    <location>
        <begin position="55"/>
        <end position="145"/>
    </location>
</feature>
<sequence length="159" mass="18069">MFCMNSFRFYKIVKRSTFGKTKLLKQHTMETQIKHYENKLAFEMDPSDLFDALNNGEKVIALDARKAFGFDAEHIPNAINIPHREMSLETTQHLDRDVLYVTYCDGIGCNASTKGALNMTKLGFKVKELIGGIEWWKFDGYATEGTKGVKEGLKIECAC</sequence>
<dbReference type="InterPro" id="IPR036873">
    <property type="entry name" value="Rhodanese-like_dom_sf"/>
</dbReference>
<name>A0A3D9FVK8_9FLAO</name>
<keyword evidence="2" id="KW-0808">Transferase</keyword>
<dbReference type="PANTHER" id="PTHR43031">
    <property type="entry name" value="FAD-DEPENDENT OXIDOREDUCTASE"/>
    <property type="match status" value="1"/>
</dbReference>
<organism evidence="2 3">
    <name type="scientific">Flavobacterium cutihirudinis</name>
    <dbReference type="NCBI Taxonomy" id="1265740"/>
    <lineage>
        <taxon>Bacteria</taxon>
        <taxon>Pseudomonadati</taxon>
        <taxon>Bacteroidota</taxon>
        <taxon>Flavobacteriia</taxon>
        <taxon>Flavobacteriales</taxon>
        <taxon>Flavobacteriaceae</taxon>
        <taxon>Flavobacterium</taxon>
    </lineage>
</organism>
<dbReference type="SUPFAM" id="SSF52821">
    <property type="entry name" value="Rhodanese/Cell cycle control phosphatase"/>
    <property type="match status" value="1"/>
</dbReference>
<dbReference type="InterPro" id="IPR050229">
    <property type="entry name" value="GlpE_sulfurtransferase"/>
</dbReference>
<dbReference type="PANTHER" id="PTHR43031:SF1">
    <property type="entry name" value="PYRIDINE NUCLEOTIDE-DISULPHIDE OXIDOREDUCTASE"/>
    <property type="match status" value="1"/>
</dbReference>
<dbReference type="GO" id="GO:0016740">
    <property type="term" value="F:transferase activity"/>
    <property type="evidence" value="ECO:0007669"/>
    <property type="project" value="UniProtKB-KW"/>
</dbReference>
<dbReference type="AlphaFoldDB" id="A0A3D9FVK8"/>
<evidence type="ECO:0000259" key="1">
    <source>
        <dbReference type="PROSITE" id="PS50206"/>
    </source>
</evidence>
<dbReference type="Gene3D" id="3.40.250.10">
    <property type="entry name" value="Rhodanese-like domain"/>
    <property type="match status" value="1"/>
</dbReference>
<dbReference type="Pfam" id="PF00581">
    <property type="entry name" value="Rhodanese"/>
    <property type="match status" value="1"/>
</dbReference>
<evidence type="ECO:0000313" key="2">
    <source>
        <dbReference type="EMBL" id="RED24809.1"/>
    </source>
</evidence>
<protein>
    <submittedName>
        <fullName evidence="2">Rhodanese-related sulfurtransferase</fullName>
    </submittedName>
</protein>
<dbReference type="PROSITE" id="PS50206">
    <property type="entry name" value="RHODANESE_3"/>
    <property type="match status" value="1"/>
</dbReference>
<keyword evidence="3" id="KW-1185">Reference proteome</keyword>
<proteinExistence type="predicted"/>
<comment type="caution">
    <text evidence="2">The sequence shown here is derived from an EMBL/GenBank/DDBJ whole genome shotgun (WGS) entry which is preliminary data.</text>
</comment>
<dbReference type="Proteomes" id="UP000257004">
    <property type="component" value="Unassembled WGS sequence"/>
</dbReference>
<evidence type="ECO:0000313" key="3">
    <source>
        <dbReference type="Proteomes" id="UP000257004"/>
    </source>
</evidence>
<dbReference type="SMART" id="SM00450">
    <property type="entry name" value="RHOD"/>
    <property type="match status" value="1"/>
</dbReference>
<accession>A0A3D9FVK8</accession>
<reference evidence="2 3" key="1">
    <citation type="submission" date="2018-07" db="EMBL/GenBank/DDBJ databases">
        <title>Genomic Encyclopedia of Archaeal and Bacterial Type Strains, Phase II (KMG-II): from individual species to whole genera.</title>
        <authorList>
            <person name="Goeker M."/>
        </authorList>
    </citation>
    <scope>NUCLEOTIDE SEQUENCE [LARGE SCALE GENOMIC DNA]</scope>
    <source>
        <strain evidence="2 3">DSM 25795</strain>
    </source>
</reference>
<dbReference type="InterPro" id="IPR001763">
    <property type="entry name" value="Rhodanese-like_dom"/>
</dbReference>
<dbReference type="EMBL" id="QRDQ01000008">
    <property type="protein sequence ID" value="RED24809.1"/>
    <property type="molecule type" value="Genomic_DNA"/>
</dbReference>